<dbReference type="InterPro" id="IPR046977">
    <property type="entry name" value="RsmC/RlmG"/>
</dbReference>
<evidence type="ECO:0000256" key="1">
    <source>
        <dbReference type="ARBA" id="ARBA00022490"/>
    </source>
</evidence>
<feature type="domain" description="Methyltransferase small" evidence="6">
    <location>
        <begin position="190"/>
        <end position="350"/>
    </location>
</feature>
<dbReference type="GO" id="GO:0052914">
    <property type="term" value="F:16S rRNA (guanine(1207)-N(2))-methyltransferase activity"/>
    <property type="evidence" value="ECO:0007669"/>
    <property type="project" value="UniProtKB-EC"/>
</dbReference>
<dbReference type="PRINTS" id="PR00507">
    <property type="entry name" value="N12N6MTFRASE"/>
</dbReference>
<dbReference type="CDD" id="cd02440">
    <property type="entry name" value="AdoMet_MTases"/>
    <property type="match status" value="1"/>
</dbReference>
<evidence type="ECO:0000256" key="4">
    <source>
        <dbReference type="ARBA" id="ARBA00022679"/>
    </source>
</evidence>
<name>A0A517YB70_9BACT</name>
<dbReference type="InterPro" id="IPR002052">
    <property type="entry name" value="DNA_methylase_N6_adenine_CS"/>
</dbReference>
<dbReference type="InterPro" id="IPR029063">
    <property type="entry name" value="SAM-dependent_MTases_sf"/>
</dbReference>
<proteinExistence type="predicted"/>
<dbReference type="InterPro" id="IPR007848">
    <property type="entry name" value="Small_mtfrase_dom"/>
</dbReference>
<dbReference type="PROSITE" id="PS00092">
    <property type="entry name" value="N6_MTASE"/>
    <property type="match status" value="1"/>
</dbReference>
<keyword evidence="5" id="KW-0949">S-adenosyl-L-methionine</keyword>
<dbReference type="RefSeq" id="WP_145088299.1">
    <property type="nucleotide sequence ID" value="NZ_CP036274.1"/>
</dbReference>
<evidence type="ECO:0000256" key="2">
    <source>
        <dbReference type="ARBA" id="ARBA00022552"/>
    </source>
</evidence>
<dbReference type="GO" id="GO:0003676">
    <property type="term" value="F:nucleic acid binding"/>
    <property type="evidence" value="ECO:0007669"/>
    <property type="project" value="InterPro"/>
</dbReference>
<keyword evidence="8" id="KW-1185">Reference proteome</keyword>
<organism evidence="7 8">
    <name type="scientific">Anatilimnocola aggregata</name>
    <dbReference type="NCBI Taxonomy" id="2528021"/>
    <lineage>
        <taxon>Bacteria</taxon>
        <taxon>Pseudomonadati</taxon>
        <taxon>Planctomycetota</taxon>
        <taxon>Planctomycetia</taxon>
        <taxon>Pirellulales</taxon>
        <taxon>Pirellulaceae</taxon>
        <taxon>Anatilimnocola</taxon>
    </lineage>
</organism>
<dbReference type="Gene3D" id="3.40.50.150">
    <property type="entry name" value="Vaccinia Virus protein VP39"/>
    <property type="match status" value="1"/>
</dbReference>
<keyword evidence="4 7" id="KW-0808">Transferase</keyword>
<evidence type="ECO:0000259" key="6">
    <source>
        <dbReference type="Pfam" id="PF05175"/>
    </source>
</evidence>
<sequence length="361" mass="39868">MPSPVAPRSLFPPDPARSAEQLLIDFLPRLKGERLLCTTLGRAQFATAFADAHLESAVTCWFLDLYAMQQSALQVGRRRESFQLVCVADPPEQEFDLACLPFQRQGEVELVRDQLQLAQERLAIGGQLVASSDNAEDSWLHEQLKPLFDKVSRYVVPGGVVYSAIKQKPLKKQKNFACEFAFRDQERLIHLRSRPSVFSHRSLDTGARALIESMPLQAGDNVLDIGCGSGAVALAAAFRLENVSVTAIDSNARAVEATAWGAVRNEAARVTTSLDCDGSTLAPGTFDLALGNPPYYSNFRIPELFIQIACRALKPTGKFLLVTKMPDWYNTNLTRWFTSVEPSTARQFHVFICSGMIDGGK</sequence>
<dbReference type="EC" id="2.1.1.172" evidence="7"/>
<dbReference type="Proteomes" id="UP000315017">
    <property type="component" value="Chromosome"/>
</dbReference>
<evidence type="ECO:0000256" key="5">
    <source>
        <dbReference type="ARBA" id="ARBA00022691"/>
    </source>
</evidence>
<dbReference type="AlphaFoldDB" id="A0A517YB70"/>
<evidence type="ECO:0000313" key="8">
    <source>
        <dbReference type="Proteomes" id="UP000315017"/>
    </source>
</evidence>
<gene>
    <name evidence="7" type="primary">rsmC</name>
    <name evidence="7" type="ORF">ETAA8_25420</name>
</gene>
<protein>
    <submittedName>
        <fullName evidence="7">Ribosomal RNA small subunit methyltransferase C</fullName>
        <ecNumber evidence="7">2.1.1.172</ecNumber>
    </submittedName>
</protein>
<accession>A0A517YB70</accession>
<keyword evidence="2" id="KW-0698">rRNA processing</keyword>
<dbReference type="PANTHER" id="PTHR47816">
    <property type="entry name" value="RIBOSOMAL RNA SMALL SUBUNIT METHYLTRANSFERASE C"/>
    <property type="match status" value="1"/>
</dbReference>
<evidence type="ECO:0000313" key="7">
    <source>
        <dbReference type="EMBL" id="QDU27454.1"/>
    </source>
</evidence>
<keyword evidence="1" id="KW-0963">Cytoplasm</keyword>
<dbReference type="KEGG" id="aagg:ETAA8_25420"/>
<dbReference type="EMBL" id="CP036274">
    <property type="protein sequence ID" value="QDU27454.1"/>
    <property type="molecule type" value="Genomic_DNA"/>
</dbReference>
<dbReference type="PANTHER" id="PTHR47816:SF4">
    <property type="entry name" value="RIBOSOMAL RNA SMALL SUBUNIT METHYLTRANSFERASE C"/>
    <property type="match status" value="1"/>
</dbReference>
<reference evidence="7 8" key="1">
    <citation type="submission" date="2019-02" db="EMBL/GenBank/DDBJ databases">
        <title>Deep-cultivation of Planctomycetes and their phenomic and genomic characterization uncovers novel biology.</title>
        <authorList>
            <person name="Wiegand S."/>
            <person name="Jogler M."/>
            <person name="Boedeker C."/>
            <person name="Pinto D."/>
            <person name="Vollmers J."/>
            <person name="Rivas-Marin E."/>
            <person name="Kohn T."/>
            <person name="Peeters S.H."/>
            <person name="Heuer A."/>
            <person name="Rast P."/>
            <person name="Oberbeckmann S."/>
            <person name="Bunk B."/>
            <person name="Jeske O."/>
            <person name="Meyerdierks A."/>
            <person name="Storesund J.E."/>
            <person name="Kallscheuer N."/>
            <person name="Luecker S."/>
            <person name="Lage O.M."/>
            <person name="Pohl T."/>
            <person name="Merkel B.J."/>
            <person name="Hornburger P."/>
            <person name="Mueller R.-W."/>
            <person name="Bruemmer F."/>
            <person name="Labrenz M."/>
            <person name="Spormann A.M."/>
            <person name="Op den Camp H."/>
            <person name="Overmann J."/>
            <person name="Amann R."/>
            <person name="Jetten M.S.M."/>
            <person name="Mascher T."/>
            <person name="Medema M.H."/>
            <person name="Devos D.P."/>
            <person name="Kaster A.-K."/>
            <person name="Ovreas L."/>
            <person name="Rohde M."/>
            <person name="Galperin M.Y."/>
            <person name="Jogler C."/>
        </authorList>
    </citation>
    <scope>NUCLEOTIDE SEQUENCE [LARGE SCALE GENOMIC DNA]</scope>
    <source>
        <strain evidence="7 8">ETA_A8</strain>
    </source>
</reference>
<dbReference type="Pfam" id="PF05175">
    <property type="entry name" value="MTS"/>
    <property type="match status" value="1"/>
</dbReference>
<dbReference type="SUPFAM" id="SSF53335">
    <property type="entry name" value="S-adenosyl-L-methionine-dependent methyltransferases"/>
    <property type="match status" value="1"/>
</dbReference>
<keyword evidence="3 7" id="KW-0489">Methyltransferase</keyword>
<evidence type="ECO:0000256" key="3">
    <source>
        <dbReference type="ARBA" id="ARBA00022603"/>
    </source>
</evidence>
<dbReference type="OrthoDB" id="9764961at2"/>